<feature type="active site" description="Schiff-base intermediate with substrate" evidence="10">
    <location>
        <position position="140"/>
    </location>
</feature>
<dbReference type="EMBL" id="CP036526">
    <property type="protein sequence ID" value="QDT11681.1"/>
    <property type="molecule type" value="Genomic_DNA"/>
</dbReference>
<dbReference type="InterPro" id="IPR004732">
    <property type="entry name" value="Transaldolase_2"/>
</dbReference>
<dbReference type="InterPro" id="IPR001585">
    <property type="entry name" value="TAL/FSA"/>
</dbReference>
<keyword evidence="7 10" id="KW-0808">Transferase</keyword>
<comment type="catalytic activity">
    <reaction evidence="10">
        <text>D-sedoheptulose 7-phosphate + D-glyceraldehyde 3-phosphate = D-erythrose 4-phosphate + beta-D-fructose 6-phosphate</text>
        <dbReference type="Rhea" id="RHEA:17053"/>
        <dbReference type="ChEBI" id="CHEBI:16897"/>
        <dbReference type="ChEBI" id="CHEBI:57483"/>
        <dbReference type="ChEBI" id="CHEBI:57634"/>
        <dbReference type="ChEBI" id="CHEBI:59776"/>
        <dbReference type="EC" id="2.2.1.2"/>
    </reaction>
</comment>
<accession>A0A517NX40</accession>
<reference evidence="11 12" key="1">
    <citation type="submission" date="2019-02" db="EMBL/GenBank/DDBJ databases">
        <title>Deep-cultivation of Planctomycetes and their phenomic and genomic characterization uncovers novel biology.</title>
        <authorList>
            <person name="Wiegand S."/>
            <person name="Jogler M."/>
            <person name="Boedeker C."/>
            <person name="Pinto D."/>
            <person name="Vollmers J."/>
            <person name="Rivas-Marin E."/>
            <person name="Kohn T."/>
            <person name="Peeters S.H."/>
            <person name="Heuer A."/>
            <person name="Rast P."/>
            <person name="Oberbeckmann S."/>
            <person name="Bunk B."/>
            <person name="Jeske O."/>
            <person name="Meyerdierks A."/>
            <person name="Storesund J.E."/>
            <person name="Kallscheuer N."/>
            <person name="Luecker S."/>
            <person name="Lage O.M."/>
            <person name="Pohl T."/>
            <person name="Merkel B.J."/>
            <person name="Hornburger P."/>
            <person name="Mueller R.-W."/>
            <person name="Bruemmer F."/>
            <person name="Labrenz M."/>
            <person name="Spormann A.M."/>
            <person name="Op den Camp H."/>
            <person name="Overmann J."/>
            <person name="Amann R."/>
            <person name="Jetten M.S.M."/>
            <person name="Mascher T."/>
            <person name="Medema M.H."/>
            <person name="Devos D.P."/>
            <person name="Kaster A.-K."/>
            <person name="Ovreas L."/>
            <person name="Rohde M."/>
            <person name="Galperin M.Y."/>
            <person name="Jogler C."/>
        </authorList>
    </citation>
    <scope>NUCLEOTIDE SEQUENCE [LARGE SCALE GENOMIC DNA]</scope>
    <source>
        <strain evidence="11 12">K23_9</strain>
    </source>
</reference>
<protein>
    <recommendedName>
        <fullName evidence="5 10">Transaldolase</fullName>
        <ecNumber evidence="5 10">2.2.1.2</ecNumber>
    </recommendedName>
</protein>
<dbReference type="OrthoDB" id="140919at2"/>
<evidence type="ECO:0000256" key="7">
    <source>
        <dbReference type="ARBA" id="ARBA00022679"/>
    </source>
</evidence>
<dbReference type="RefSeq" id="WP_145419476.1">
    <property type="nucleotide sequence ID" value="NZ_CP036526.1"/>
</dbReference>
<dbReference type="SUPFAM" id="SSF51569">
    <property type="entry name" value="Aldolase"/>
    <property type="match status" value="1"/>
</dbReference>
<proteinExistence type="inferred from homology"/>
<dbReference type="GO" id="GO:0005737">
    <property type="term" value="C:cytoplasm"/>
    <property type="evidence" value="ECO:0007669"/>
    <property type="project" value="UniProtKB-SubCell"/>
</dbReference>
<dbReference type="EC" id="2.2.1.2" evidence="5 10"/>
<organism evidence="11 12">
    <name type="scientific">Stieleria marina</name>
    <dbReference type="NCBI Taxonomy" id="1930275"/>
    <lineage>
        <taxon>Bacteria</taxon>
        <taxon>Pseudomonadati</taxon>
        <taxon>Planctomycetota</taxon>
        <taxon>Planctomycetia</taxon>
        <taxon>Pirellulales</taxon>
        <taxon>Pirellulaceae</taxon>
        <taxon>Stieleria</taxon>
    </lineage>
</organism>
<keyword evidence="8 10" id="KW-0570">Pentose shunt</keyword>
<evidence type="ECO:0000256" key="8">
    <source>
        <dbReference type="ARBA" id="ARBA00023126"/>
    </source>
</evidence>
<evidence type="ECO:0000256" key="1">
    <source>
        <dbReference type="ARBA" id="ARBA00003518"/>
    </source>
</evidence>
<evidence type="ECO:0000313" key="12">
    <source>
        <dbReference type="Proteomes" id="UP000319817"/>
    </source>
</evidence>
<evidence type="ECO:0000256" key="3">
    <source>
        <dbReference type="ARBA" id="ARBA00004857"/>
    </source>
</evidence>
<comment type="pathway">
    <text evidence="3 10">Carbohydrate degradation; pentose phosphate pathway; D-glyceraldehyde 3-phosphate and beta-D-fructose 6-phosphate from D-ribose 5-phosphate and D-xylulose 5-phosphate (non-oxidative stage): step 2/3.</text>
</comment>
<dbReference type="GO" id="GO:0004801">
    <property type="term" value="F:transaldolase activity"/>
    <property type="evidence" value="ECO:0007669"/>
    <property type="project" value="UniProtKB-UniRule"/>
</dbReference>
<comment type="subcellular location">
    <subcellularLocation>
        <location evidence="2 10">Cytoplasm</location>
    </subcellularLocation>
</comment>
<sequence length="353" mass="38059">MSDSLQSLIDCGTKLYLDSVEPSEVDQNIAYGAVGATSNPAIISGIVKGGGLDSEIESLLAEGHDDEAVAWALTDKLVSEAESKFTSVYESTAGNAGWVSFELDPLLEDPDLGISIDDRIKQYVALGKKWSAGHPNRMIKVPASEAGLGALEEMAAAGITLNVTLIFTADQYTAAREAIWRGAQKRTDGLDSFKSVYSIFISRIDVYTKDAAPELSDDAQGWVGTINAKRVWADNQKFWADKGLKLEQELIFASTGTKDPADKPWKYVEALAGSDIQTNPPATNEAIAKADVTFSRQVDQLPDASVIAEIDTKVDSADLHKTLMSEGVAKFVKPQRELLALIAEKRKQLSATS</sequence>
<name>A0A517NX40_9BACT</name>
<evidence type="ECO:0000256" key="5">
    <source>
        <dbReference type="ARBA" id="ARBA00013151"/>
    </source>
</evidence>
<evidence type="ECO:0000256" key="9">
    <source>
        <dbReference type="ARBA" id="ARBA00023270"/>
    </source>
</evidence>
<dbReference type="HAMAP" id="MF_00493">
    <property type="entry name" value="Transaldolase_2"/>
    <property type="match status" value="1"/>
</dbReference>
<keyword evidence="9 10" id="KW-0704">Schiff base</keyword>
<dbReference type="GO" id="GO:0006098">
    <property type="term" value="P:pentose-phosphate shunt"/>
    <property type="evidence" value="ECO:0007669"/>
    <property type="project" value="UniProtKB-UniRule"/>
</dbReference>
<dbReference type="AlphaFoldDB" id="A0A517NX40"/>
<evidence type="ECO:0000256" key="6">
    <source>
        <dbReference type="ARBA" id="ARBA00022490"/>
    </source>
</evidence>
<comment type="function">
    <text evidence="1 10">Transaldolase is important for the balance of metabolites in the pentose-phosphate pathway.</text>
</comment>
<dbReference type="InterPro" id="IPR013785">
    <property type="entry name" value="Aldolase_TIM"/>
</dbReference>
<dbReference type="PANTHER" id="PTHR10683">
    <property type="entry name" value="TRANSALDOLASE"/>
    <property type="match status" value="1"/>
</dbReference>
<dbReference type="GO" id="GO:0005975">
    <property type="term" value="P:carbohydrate metabolic process"/>
    <property type="evidence" value="ECO:0007669"/>
    <property type="project" value="InterPro"/>
</dbReference>
<evidence type="ECO:0000256" key="10">
    <source>
        <dbReference type="HAMAP-Rule" id="MF_00493"/>
    </source>
</evidence>
<dbReference type="Proteomes" id="UP000319817">
    <property type="component" value="Chromosome"/>
</dbReference>
<keyword evidence="6 10" id="KW-0963">Cytoplasm</keyword>
<dbReference type="UniPathway" id="UPA00115">
    <property type="reaction ID" value="UER00414"/>
</dbReference>
<comment type="similarity">
    <text evidence="4 10">Belongs to the transaldolase family. Type 2 subfamily.</text>
</comment>
<evidence type="ECO:0000256" key="4">
    <source>
        <dbReference type="ARBA" id="ARBA00008426"/>
    </source>
</evidence>
<dbReference type="Gene3D" id="3.20.20.70">
    <property type="entry name" value="Aldolase class I"/>
    <property type="match status" value="1"/>
</dbReference>
<evidence type="ECO:0000313" key="11">
    <source>
        <dbReference type="EMBL" id="QDT11681.1"/>
    </source>
</evidence>
<dbReference type="Pfam" id="PF00923">
    <property type="entry name" value="TAL_FSA"/>
    <property type="match status" value="1"/>
</dbReference>
<gene>
    <name evidence="10 11" type="primary">tal</name>
    <name evidence="11" type="ORF">K239x_36810</name>
</gene>
<dbReference type="PANTHER" id="PTHR10683:SF31">
    <property type="entry name" value="TRANSALDOLASE"/>
    <property type="match status" value="1"/>
</dbReference>
<keyword evidence="12" id="KW-1185">Reference proteome</keyword>
<evidence type="ECO:0000256" key="2">
    <source>
        <dbReference type="ARBA" id="ARBA00004496"/>
    </source>
</evidence>